<dbReference type="GO" id="GO:0003729">
    <property type="term" value="F:mRNA binding"/>
    <property type="evidence" value="ECO:0007669"/>
    <property type="project" value="TreeGrafter"/>
</dbReference>
<feature type="repeat" description="Pumilio" evidence="4">
    <location>
        <begin position="431"/>
        <end position="470"/>
    </location>
</feature>
<feature type="compositionally biased region" description="Polar residues" evidence="5">
    <location>
        <begin position="22"/>
        <end position="34"/>
    </location>
</feature>
<dbReference type="InterPro" id="IPR016024">
    <property type="entry name" value="ARM-type_fold"/>
</dbReference>
<dbReference type="AlphaFoldDB" id="A0A6N2MKL4"/>
<name>A0A6N2MKL4_SALVM</name>
<dbReference type="GO" id="GO:0005737">
    <property type="term" value="C:cytoplasm"/>
    <property type="evidence" value="ECO:0007669"/>
    <property type="project" value="TreeGrafter"/>
</dbReference>
<feature type="domain" description="PUM-HD" evidence="6">
    <location>
        <begin position="158"/>
        <end position="496"/>
    </location>
</feature>
<dbReference type="EMBL" id="CAADRP010001830">
    <property type="protein sequence ID" value="VFU54175.1"/>
    <property type="molecule type" value="Genomic_DNA"/>
</dbReference>
<protein>
    <recommendedName>
        <fullName evidence="6">PUM-HD domain-containing protein</fullName>
    </recommendedName>
</protein>
<dbReference type="PROSITE" id="PS50303">
    <property type="entry name" value="PUM_HD"/>
    <property type="match status" value="1"/>
</dbReference>
<dbReference type="InterPro" id="IPR033712">
    <property type="entry name" value="Pumilio_RNA-bd"/>
</dbReference>
<keyword evidence="2" id="KW-0810">Translation regulation</keyword>
<feature type="repeat" description="Pumilio" evidence="4">
    <location>
        <begin position="185"/>
        <end position="220"/>
    </location>
</feature>
<dbReference type="SMART" id="SM00025">
    <property type="entry name" value="Pumilio"/>
    <property type="match status" value="7"/>
</dbReference>
<reference evidence="7" key="1">
    <citation type="submission" date="2019-03" db="EMBL/GenBank/DDBJ databases">
        <authorList>
            <person name="Mank J."/>
            <person name="Almeida P."/>
        </authorList>
    </citation>
    <scope>NUCLEOTIDE SEQUENCE</scope>
    <source>
        <strain evidence="7">78183</strain>
    </source>
</reference>
<sequence length="496" mass="55693">MDRHQHQQRLRFLAGTRPFSPKTPNSLSTDQSRASPKISTQNLIFLESLFSRLAVSQDTQDLYSRYNSNISNGSVVNLNSFDGFALGGVDQAGFFTTQNNDIDTFGATRVQDFLRNSILAGSCSDLGTDSSVYSGAYQNPNFNDRRGLVQRESNYRSINDGLVYKNKNSWTRRPLGLQDYLSWEDLSGKVVALAKDPYGCKFLQKLIESATREQIDALFYEVIGYVGGLVVDPFGNYVVQKLVEVLSEEQRTMILRMLTRTDFQLVRICLDVHGTRAVQKLLYCITNPQQVSIVVSALSQGAVSLIKDSNGHHVIQHFLKYFSSEDNKYILKQVAENCFGIATNKSGCWRSQEIDCWNEIIANALLLAEDHYGNYVVQHILKLKLPEITEKLLAQFEGSYMALSCNKYGSNVVECCLLTTRKEQSTQIIMELLRNPHSSMLLVDPFGNFVIQKALSVSQERSNDAQQYLRAKGTGLAEQEREAATTVSPVLGYVLL</sequence>
<dbReference type="PANTHER" id="PTHR12537">
    <property type="entry name" value="RNA BINDING PROTEIN PUMILIO-RELATED"/>
    <property type="match status" value="1"/>
</dbReference>
<evidence type="ECO:0000259" key="6">
    <source>
        <dbReference type="PROSITE" id="PS50303"/>
    </source>
</evidence>
<accession>A0A6N2MKL4</accession>
<keyword evidence="1" id="KW-0677">Repeat</keyword>
<feature type="repeat" description="Pumilio" evidence="4">
    <location>
        <begin position="297"/>
        <end position="332"/>
    </location>
</feature>
<dbReference type="InterPro" id="IPR011989">
    <property type="entry name" value="ARM-like"/>
</dbReference>
<dbReference type="GO" id="GO:0006417">
    <property type="term" value="P:regulation of translation"/>
    <property type="evidence" value="ECO:0007669"/>
    <property type="project" value="UniProtKB-KW"/>
</dbReference>
<feature type="repeat" description="Pumilio" evidence="4">
    <location>
        <begin position="395"/>
        <end position="430"/>
    </location>
</feature>
<dbReference type="InterPro" id="IPR033133">
    <property type="entry name" value="PUM-HD"/>
</dbReference>
<feature type="repeat" description="Pumilio" evidence="4">
    <location>
        <begin position="221"/>
        <end position="256"/>
    </location>
</feature>
<organism evidence="7">
    <name type="scientific">Salix viminalis</name>
    <name type="common">Common osier</name>
    <name type="synonym">Basket willow</name>
    <dbReference type="NCBI Taxonomy" id="40686"/>
    <lineage>
        <taxon>Eukaryota</taxon>
        <taxon>Viridiplantae</taxon>
        <taxon>Streptophyta</taxon>
        <taxon>Embryophyta</taxon>
        <taxon>Tracheophyta</taxon>
        <taxon>Spermatophyta</taxon>
        <taxon>Magnoliopsida</taxon>
        <taxon>eudicotyledons</taxon>
        <taxon>Gunneridae</taxon>
        <taxon>Pentapetalae</taxon>
        <taxon>rosids</taxon>
        <taxon>fabids</taxon>
        <taxon>Malpighiales</taxon>
        <taxon>Salicaceae</taxon>
        <taxon>Saliceae</taxon>
        <taxon>Salix</taxon>
    </lineage>
</organism>
<dbReference type="InterPro" id="IPR001313">
    <property type="entry name" value="Pumilio_RNA-bd_rpt"/>
</dbReference>
<dbReference type="PROSITE" id="PS50302">
    <property type="entry name" value="PUM"/>
    <property type="match status" value="6"/>
</dbReference>
<evidence type="ECO:0000256" key="3">
    <source>
        <dbReference type="ARBA" id="ARBA00022884"/>
    </source>
</evidence>
<evidence type="ECO:0000256" key="1">
    <source>
        <dbReference type="ARBA" id="ARBA00022737"/>
    </source>
</evidence>
<dbReference type="Gene3D" id="1.25.10.10">
    <property type="entry name" value="Leucine-rich Repeat Variant"/>
    <property type="match status" value="1"/>
</dbReference>
<dbReference type="CDD" id="cd07920">
    <property type="entry name" value="Pumilio"/>
    <property type="match status" value="1"/>
</dbReference>
<gene>
    <name evidence="7" type="ORF">SVIM_LOCUS377624</name>
</gene>
<evidence type="ECO:0000256" key="5">
    <source>
        <dbReference type="SAM" id="MobiDB-lite"/>
    </source>
</evidence>
<dbReference type="PANTHER" id="PTHR12537:SF63">
    <property type="entry name" value="PUMILIO HOMOLOG 15"/>
    <property type="match status" value="1"/>
</dbReference>
<evidence type="ECO:0000313" key="7">
    <source>
        <dbReference type="EMBL" id="VFU54175.1"/>
    </source>
</evidence>
<evidence type="ECO:0000256" key="4">
    <source>
        <dbReference type="PROSITE-ProRule" id="PRU00317"/>
    </source>
</evidence>
<keyword evidence="3" id="KW-0694">RNA-binding</keyword>
<dbReference type="Pfam" id="PF00806">
    <property type="entry name" value="PUF"/>
    <property type="match status" value="7"/>
</dbReference>
<evidence type="ECO:0000256" key="2">
    <source>
        <dbReference type="ARBA" id="ARBA00022845"/>
    </source>
</evidence>
<feature type="repeat" description="Pumilio" evidence="4">
    <location>
        <begin position="359"/>
        <end position="394"/>
    </location>
</feature>
<dbReference type="SUPFAM" id="SSF48371">
    <property type="entry name" value="ARM repeat"/>
    <property type="match status" value="1"/>
</dbReference>
<feature type="region of interest" description="Disordered" evidence="5">
    <location>
        <begin position="1"/>
        <end position="34"/>
    </location>
</feature>
<proteinExistence type="predicted"/>